<evidence type="ECO:0000256" key="2">
    <source>
        <dbReference type="SAM" id="Phobius"/>
    </source>
</evidence>
<feature type="coiled-coil region" evidence="1">
    <location>
        <begin position="153"/>
        <end position="180"/>
    </location>
</feature>
<evidence type="ECO:0000313" key="4">
    <source>
        <dbReference type="EMBL" id="SLN26711.1"/>
    </source>
</evidence>
<dbReference type="STRING" id="315423.SAMN04488020_102244"/>
<proteinExistence type="predicted"/>
<protein>
    <recommendedName>
        <fullName evidence="6">YtxH domain-containing protein</fullName>
    </recommendedName>
</protein>
<dbReference type="EMBL" id="FWFV01000002">
    <property type="protein sequence ID" value="SLN26711.1"/>
    <property type="molecule type" value="Genomic_DNA"/>
</dbReference>
<sequence>MTPTARNIALAAAATILPAAAAALTYPDRTRRLGHTIGDRVSSLFDDSLFKTDSHIRGARHTIGDRAHDVYDATAAELEDRTRRIMRSLDELAHRLDPRDLDDSYDTPRVSPLTIIGGGIAAALVVPTVLTAIFAPQKLRSARDAVAGYFTSEEEIAEELNRVTDRLNSLSADLDKQRSSNFDDVVNAAKKDD</sequence>
<evidence type="ECO:0000256" key="1">
    <source>
        <dbReference type="SAM" id="Coils"/>
    </source>
</evidence>
<keyword evidence="1" id="KW-0175">Coiled coil</keyword>
<name>A0A1Y5S0A9_9RHOB</name>
<accession>A0A1Y5S0A9</accession>
<evidence type="ECO:0000256" key="3">
    <source>
        <dbReference type="SAM" id="SignalP"/>
    </source>
</evidence>
<gene>
    <name evidence="4" type="ORF">PAM7066_01037</name>
</gene>
<feature type="transmembrane region" description="Helical" evidence="2">
    <location>
        <begin position="113"/>
        <end position="135"/>
    </location>
</feature>
<organism evidence="4 5">
    <name type="scientific">Palleronia marisminoris</name>
    <dbReference type="NCBI Taxonomy" id="315423"/>
    <lineage>
        <taxon>Bacteria</taxon>
        <taxon>Pseudomonadati</taxon>
        <taxon>Pseudomonadota</taxon>
        <taxon>Alphaproteobacteria</taxon>
        <taxon>Rhodobacterales</taxon>
        <taxon>Roseobacteraceae</taxon>
        <taxon>Palleronia</taxon>
    </lineage>
</organism>
<keyword evidence="2" id="KW-1133">Transmembrane helix</keyword>
<dbReference type="OrthoDB" id="10010422at2"/>
<keyword evidence="3" id="KW-0732">Signal</keyword>
<evidence type="ECO:0000313" key="5">
    <source>
        <dbReference type="Proteomes" id="UP000193870"/>
    </source>
</evidence>
<dbReference type="RefSeq" id="WP_085853059.1">
    <property type="nucleotide sequence ID" value="NZ_FOPF01000002.1"/>
</dbReference>
<keyword evidence="5" id="KW-1185">Reference proteome</keyword>
<evidence type="ECO:0008006" key="6">
    <source>
        <dbReference type="Google" id="ProtNLM"/>
    </source>
</evidence>
<feature type="signal peptide" evidence="3">
    <location>
        <begin position="1"/>
        <end position="21"/>
    </location>
</feature>
<keyword evidence="2" id="KW-0472">Membrane</keyword>
<feature type="chain" id="PRO_5010986293" description="YtxH domain-containing protein" evidence="3">
    <location>
        <begin position="22"/>
        <end position="193"/>
    </location>
</feature>
<dbReference type="AlphaFoldDB" id="A0A1Y5S0A9"/>
<dbReference type="Proteomes" id="UP000193870">
    <property type="component" value="Unassembled WGS sequence"/>
</dbReference>
<reference evidence="4 5" key="1">
    <citation type="submission" date="2017-03" db="EMBL/GenBank/DDBJ databases">
        <authorList>
            <person name="Afonso C.L."/>
            <person name="Miller P.J."/>
            <person name="Scott M.A."/>
            <person name="Spackman E."/>
            <person name="Goraichik I."/>
            <person name="Dimitrov K.M."/>
            <person name="Suarez D.L."/>
            <person name="Swayne D.E."/>
        </authorList>
    </citation>
    <scope>NUCLEOTIDE SEQUENCE [LARGE SCALE GENOMIC DNA]</scope>
    <source>
        <strain evidence="4 5">CECT 7066</strain>
    </source>
</reference>
<keyword evidence="2" id="KW-0812">Transmembrane</keyword>